<organism evidence="1 2">
    <name type="scientific">Staphylococcus kloosii</name>
    <dbReference type="NCBI Taxonomy" id="29384"/>
    <lineage>
        <taxon>Bacteria</taxon>
        <taxon>Bacillati</taxon>
        <taxon>Bacillota</taxon>
        <taxon>Bacilli</taxon>
        <taxon>Bacillales</taxon>
        <taxon>Staphylococcaceae</taxon>
        <taxon>Staphylococcus</taxon>
    </lineage>
</organism>
<dbReference type="GO" id="GO:0004061">
    <property type="term" value="F:arylformamidase activity"/>
    <property type="evidence" value="ECO:0007669"/>
    <property type="project" value="InterPro"/>
</dbReference>
<sequence>MSYPLWNQLEQLKSAEWVDLTHKFDDTIPCFSEDERASVKPLATVKDDGYYVQRWNLVTQYGTHLDAPNHFVNHARSLNDFELTEFALPLIVLDYSSEVAQDADFIVTKEHLTQWERINGKIDPHTFVALRTDWSKRWPDTTQFENKDTHDQPHTPGWSRDALQFLIEERQVKAIGHETFDTDAAIDATRNEDFVSQRHVLEQDIFQIELLTNLDQLPARGPIIFTICPKANDAPGFPVRAFAIKPK</sequence>
<dbReference type="Gene3D" id="3.50.30.50">
    <property type="entry name" value="Putative cyclase"/>
    <property type="match status" value="1"/>
</dbReference>
<evidence type="ECO:0000313" key="2">
    <source>
        <dbReference type="Proteomes" id="UP000075418"/>
    </source>
</evidence>
<proteinExistence type="predicted"/>
<comment type="caution">
    <text evidence="1">The sequence shown here is derived from an EMBL/GenBank/DDBJ whole genome shotgun (WGS) entry which is preliminary data.</text>
</comment>
<dbReference type="GO" id="GO:0019441">
    <property type="term" value="P:L-tryptophan catabolic process to kynurenine"/>
    <property type="evidence" value="ECO:0007669"/>
    <property type="project" value="InterPro"/>
</dbReference>
<dbReference type="RefSeq" id="WP_061854181.1">
    <property type="nucleotide sequence ID" value="NZ_LUGM01000002.1"/>
</dbReference>
<name>A0A151A3G7_9STAP</name>
<dbReference type="Proteomes" id="UP000075418">
    <property type="component" value="Unassembled WGS sequence"/>
</dbReference>
<gene>
    <name evidence="1" type="ORF">A0131_03940</name>
</gene>
<protein>
    <submittedName>
        <fullName evidence="1">Metal-dependent hydrolase</fullName>
    </submittedName>
</protein>
<dbReference type="AlphaFoldDB" id="A0A151A3G7"/>
<dbReference type="EMBL" id="LUGM01000002">
    <property type="protein sequence ID" value="KYH13954.1"/>
    <property type="molecule type" value="Genomic_DNA"/>
</dbReference>
<accession>A0A151A3G7</accession>
<evidence type="ECO:0000313" key="1">
    <source>
        <dbReference type="EMBL" id="KYH13954.1"/>
    </source>
</evidence>
<dbReference type="PANTHER" id="PTHR31118">
    <property type="entry name" value="CYCLASE-LIKE PROTEIN 2"/>
    <property type="match status" value="1"/>
</dbReference>
<dbReference type="SUPFAM" id="SSF102198">
    <property type="entry name" value="Putative cyclase"/>
    <property type="match status" value="1"/>
</dbReference>
<dbReference type="InterPro" id="IPR037175">
    <property type="entry name" value="KFase_sf"/>
</dbReference>
<reference evidence="1 2" key="1">
    <citation type="submission" date="2016-02" db="EMBL/GenBank/DDBJ databases">
        <title>Draft genome sequence of hydrocarbon degrading Staphylococcus saprophyticus Strain CNV2, isolated from crude-oil contaminated soil from Noonmati Oil Refinery, Guwahati, Assam, India.</title>
        <authorList>
            <person name="Mukherjee A."/>
            <person name="Chettri B."/>
            <person name="Langpoklakpam J."/>
            <person name="Singh A.K."/>
            <person name="Chattopadhyay D.J."/>
        </authorList>
    </citation>
    <scope>NUCLEOTIDE SEQUENCE [LARGE SCALE GENOMIC DNA]</scope>
    <source>
        <strain evidence="1 2">CNV2</strain>
    </source>
</reference>
<dbReference type="PANTHER" id="PTHR31118:SF12">
    <property type="entry name" value="CYCLASE-LIKE PROTEIN 2"/>
    <property type="match status" value="1"/>
</dbReference>
<dbReference type="Pfam" id="PF04199">
    <property type="entry name" value="Cyclase"/>
    <property type="match status" value="1"/>
</dbReference>
<dbReference type="InterPro" id="IPR007325">
    <property type="entry name" value="KFase/CYL"/>
</dbReference>
<keyword evidence="1" id="KW-0378">Hydrolase</keyword>